<organism evidence="3 4">
    <name type="scientific">Sulfuriferula multivorans</name>
    <dbReference type="NCBI Taxonomy" id="1559896"/>
    <lineage>
        <taxon>Bacteria</taxon>
        <taxon>Pseudomonadati</taxon>
        <taxon>Pseudomonadota</taxon>
        <taxon>Betaproteobacteria</taxon>
        <taxon>Nitrosomonadales</taxon>
        <taxon>Sulfuricellaceae</taxon>
        <taxon>Sulfuriferula</taxon>
    </lineage>
</organism>
<dbReference type="Pfam" id="PF01882">
    <property type="entry name" value="DUF58"/>
    <property type="match status" value="1"/>
</dbReference>
<dbReference type="InterPro" id="IPR002881">
    <property type="entry name" value="DUF58"/>
</dbReference>
<accession>A0A401JFR5</accession>
<dbReference type="PANTHER" id="PTHR33608">
    <property type="entry name" value="BLL2464 PROTEIN"/>
    <property type="match status" value="1"/>
</dbReference>
<feature type="region of interest" description="Disordered" evidence="1">
    <location>
        <begin position="1"/>
        <end position="25"/>
    </location>
</feature>
<dbReference type="RefSeq" id="WP_124705233.1">
    <property type="nucleotide sequence ID" value="NZ_BGOW01000020.1"/>
</dbReference>
<proteinExistence type="predicted"/>
<comment type="caution">
    <text evidence="3">The sequence shown here is derived from an EMBL/GenBank/DDBJ whole genome shotgun (WGS) entry which is preliminary data.</text>
</comment>
<name>A0A401JFR5_9PROT</name>
<sequence length="331" mass="36710">MIPAFGRHQPAFADRSSIPAGTPSPDDGVVRVSLSSLIALHHDAESLVLQPGRIRSPVSGGYRSPFKGRGMEFDEVRPYMQGDDVRILDWRVTARTGRPHTKLFREERERAVLLWVDLRHTMFFATQGAFKAVRAAQAAALLGWRAVSQGDRLGALLFSETTHIELRPKRGKAALLHVLSQIAKHAAWQQRAAPNDALSAANALNQTLVRLRRVAQPGSLIILISDFARLNGQGSAHLARLSRHSDLILADIHDPLEAELPPPGHYRVSDGERFLALATEDTQLRERYREGFIQQQAVLQQLCRRYGMTLLSLTTAENPLAALRGGLGMRR</sequence>
<keyword evidence="4" id="KW-1185">Reference proteome</keyword>
<reference evidence="3 4" key="1">
    <citation type="journal article" date="2019" name="Front. Microbiol.">
        <title>Genomes of Neutrophilic Sulfur-Oxidizing Chemolithoautotrophs Representing 9 Proteobacterial Species From 8 Genera.</title>
        <authorList>
            <person name="Watanabe T."/>
            <person name="Kojima H."/>
            <person name="Umezawa K."/>
            <person name="Hori C."/>
            <person name="Takasuka T.E."/>
            <person name="Kato Y."/>
            <person name="Fukui M."/>
        </authorList>
    </citation>
    <scope>NUCLEOTIDE SEQUENCE [LARGE SCALE GENOMIC DNA]</scope>
    <source>
        <strain evidence="3 4">TTN</strain>
    </source>
</reference>
<evidence type="ECO:0000256" key="1">
    <source>
        <dbReference type="SAM" id="MobiDB-lite"/>
    </source>
</evidence>
<feature type="domain" description="DUF58" evidence="2">
    <location>
        <begin position="75"/>
        <end position="296"/>
    </location>
</feature>
<evidence type="ECO:0000313" key="3">
    <source>
        <dbReference type="EMBL" id="GBL46446.1"/>
    </source>
</evidence>
<protein>
    <recommendedName>
        <fullName evidence="2">DUF58 domain-containing protein</fullName>
    </recommendedName>
</protein>
<evidence type="ECO:0000259" key="2">
    <source>
        <dbReference type="Pfam" id="PF01882"/>
    </source>
</evidence>
<dbReference type="EMBL" id="BGOW01000020">
    <property type="protein sequence ID" value="GBL46446.1"/>
    <property type="molecule type" value="Genomic_DNA"/>
</dbReference>
<evidence type="ECO:0000313" key="4">
    <source>
        <dbReference type="Proteomes" id="UP000286806"/>
    </source>
</evidence>
<dbReference type="AlphaFoldDB" id="A0A401JFR5"/>
<dbReference type="OrthoDB" id="9776116at2"/>
<dbReference type="PANTHER" id="PTHR33608:SF12">
    <property type="entry name" value="DUF58 DOMAIN-CONTAINING PROTEIN"/>
    <property type="match status" value="1"/>
</dbReference>
<gene>
    <name evidence="3" type="ORF">SFMTTN_2260</name>
</gene>
<dbReference type="Proteomes" id="UP000286806">
    <property type="component" value="Unassembled WGS sequence"/>
</dbReference>